<dbReference type="Pfam" id="PF00378">
    <property type="entry name" value="ECH_1"/>
    <property type="match status" value="1"/>
</dbReference>
<dbReference type="CDD" id="cd06558">
    <property type="entry name" value="crotonase-like"/>
    <property type="match status" value="1"/>
</dbReference>
<dbReference type="AlphaFoldDB" id="A0A846YFW7"/>
<dbReference type="Proteomes" id="UP000570678">
    <property type="component" value="Unassembled WGS sequence"/>
</dbReference>
<keyword evidence="4" id="KW-1185">Reference proteome</keyword>
<evidence type="ECO:0000256" key="2">
    <source>
        <dbReference type="SAM" id="MobiDB-lite"/>
    </source>
</evidence>
<comment type="similarity">
    <text evidence="1">Belongs to the enoyl-CoA hydratase/isomerase family.</text>
</comment>
<dbReference type="InterPro" id="IPR029045">
    <property type="entry name" value="ClpP/crotonase-like_dom_sf"/>
</dbReference>
<proteinExistence type="inferred from homology"/>
<protein>
    <submittedName>
        <fullName evidence="3">Enoyl-CoA hydratase/isomerase family protein</fullName>
    </submittedName>
</protein>
<dbReference type="SUPFAM" id="SSF52096">
    <property type="entry name" value="ClpP/crotonase"/>
    <property type="match status" value="1"/>
</dbReference>
<feature type="region of interest" description="Disordered" evidence="2">
    <location>
        <begin position="1"/>
        <end position="38"/>
    </location>
</feature>
<dbReference type="InterPro" id="IPR001753">
    <property type="entry name" value="Enoyl-CoA_hydra/iso"/>
</dbReference>
<name>A0A846YFW7_9NOCA</name>
<comment type="caution">
    <text evidence="3">The sequence shown here is derived from an EMBL/GenBank/DDBJ whole genome shotgun (WGS) entry which is preliminary data.</text>
</comment>
<accession>A0A846YFW7</accession>
<evidence type="ECO:0000256" key="1">
    <source>
        <dbReference type="ARBA" id="ARBA00005254"/>
    </source>
</evidence>
<dbReference type="PANTHER" id="PTHR43802:SF1">
    <property type="entry name" value="IP11341P-RELATED"/>
    <property type="match status" value="1"/>
</dbReference>
<dbReference type="EMBL" id="JAAXOT010000008">
    <property type="protein sequence ID" value="NKY57837.1"/>
    <property type="molecule type" value="Genomic_DNA"/>
</dbReference>
<dbReference type="RefSeq" id="WP_084493146.1">
    <property type="nucleotide sequence ID" value="NZ_JAAXOT010000008.1"/>
</dbReference>
<keyword evidence="3" id="KW-0413">Isomerase</keyword>
<gene>
    <name evidence="3" type="ORF">HGA15_17120</name>
</gene>
<organism evidence="3 4">
    <name type="scientific">Nocardia flavorosea</name>
    <dbReference type="NCBI Taxonomy" id="53429"/>
    <lineage>
        <taxon>Bacteria</taxon>
        <taxon>Bacillati</taxon>
        <taxon>Actinomycetota</taxon>
        <taxon>Actinomycetes</taxon>
        <taxon>Mycobacteriales</taxon>
        <taxon>Nocardiaceae</taxon>
        <taxon>Nocardia</taxon>
    </lineage>
</organism>
<reference evidence="3 4" key="1">
    <citation type="submission" date="2020-04" db="EMBL/GenBank/DDBJ databases">
        <title>MicrobeNet Type strains.</title>
        <authorList>
            <person name="Nicholson A.C."/>
        </authorList>
    </citation>
    <scope>NUCLEOTIDE SEQUENCE [LARGE SCALE GENOMIC DNA]</scope>
    <source>
        <strain evidence="3 4">JCM 3332</strain>
    </source>
</reference>
<dbReference type="Gene3D" id="3.90.226.10">
    <property type="entry name" value="2-enoyl-CoA Hydratase, Chain A, domain 1"/>
    <property type="match status" value="1"/>
</dbReference>
<evidence type="ECO:0000313" key="3">
    <source>
        <dbReference type="EMBL" id="NKY57837.1"/>
    </source>
</evidence>
<dbReference type="GO" id="GO:0016853">
    <property type="term" value="F:isomerase activity"/>
    <property type="evidence" value="ECO:0007669"/>
    <property type="project" value="UniProtKB-KW"/>
</dbReference>
<dbReference type="PANTHER" id="PTHR43802">
    <property type="entry name" value="ENOYL-COA HYDRATASE"/>
    <property type="match status" value="1"/>
</dbReference>
<sequence>MSAASREAGASGYGRAGDRTEASAVPSNGPAADAPPRDYSGEFETILLEVDPTDRVATLTLNRPERLNAFNRTMCEEVQRAWHTIKLDDSVNAVVVRAAGDRAFSAGLDVKSDYGQPASVWHHEDPGELLSPKWQKMWKPVVCAVHGMCTAGAFYFVNESDVVVCSDEATCFDSHVSAGLVSALEPVGLMRRIGLGETLRMALMGNDERVSAQTALRIGLVSEVVAREHLWARAHSIAAAIAAKPPAATQGTVKAIWESLDKPYRAALDHGLIYTRLGNPIGKSELAASSPTATEPRIR</sequence>
<evidence type="ECO:0000313" key="4">
    <source>
        <dbReference type="Proteomes" id="UP000570678"/>
    </source>
</evidence>